<feature type="region of interest" description="Disordered" evidence="2">
    <location>
        <begin position="157"/>
        <end position="177"/>
    </location>
</feature>
<dbReference type="RefSeq" id="XP_051442849.1">
    <property type="nucleotide sequence ID" value="XM_051590537.1"/>
</dbReference>
<dbReference type="InterPro" id="IPR033338">
    <property type="entry name" value="Spc105/Spc7"/>
</dbReference>
<reference evidence="4" key="2">
    <citation type="journal article" date="2022" name="Proc. Natl. Acad. Sci. U.S.A.">
        <title>Diploid-dominant life cycles characterize the early evolution of Fungi.</title>
        <authorList>
            <person name="Amses K.R."/>
            <person name="Simmons D.R."/>
            <person name="Longcore J.E."/>
            <person name="Mondo S.J."/>
            <person name="Seto K."/>
            <person name="Jeronimo G.H."/>
            <person name="Bonds A.E."/>
            <person name="Quandt C.A."/>
            <person name="Davis W.J."/>
            <person name="Chang Y."/>
            <person name="Federici B.A."/>
            <person name="Kuo A."/>
            <person name="LaButti K."/>
            <person name="Pangilinan J."/>
            <person name="Andreopoulos W."/>
            <person name="Tritt A."/>
            <person name="Riley R."/>
            <person name="Hundley H."/>
            <person name="Johnson J."/>
            <person name="Lipzen A."/>
            <person name="Barry K."/>
            <person name="Lang B.F."/>
            <person name="Cuomo C.A."/>
            <person name="Buchler N.E."/>
            <person name="Grigoriev I.V."/>
            <person name="Spatafora J.W."/>
            <person name="Stajich J.E."/>
            <person name="James T.Y."/>
        </authorList>
    </citation>
    <scope>NUCLEOTIDE SEQUENCE</scope>
    <source>
        <strain evidence="4">AG</strain>
    </source>
</reference>
<evidence type="ECO:0000259" key="3">
    <source>
        <dbReference type="SMART" id="SM00787"/>
    </source>
</evidence>
<accession>A0AAD5HB75</accession>
<dbReference type="GO" id="GO:0000776">
    <property type="term" value="C:kinetochore"/>
    <property type="evidence" value="ECO:0007669"/>
    <property type="project" value="TreeGrafter"/>
</dbReference>
<feature type="region of interest" description="Disordered" evidence="2">
    <location>
        <begin position="243"/>
        <end position="336"/>
    </location>
</feature>
<dbReference type="GO" id="GO:1990758">
    <property type="term" value="P:mitotic sister chromatid biorientation"/>
    <property type="evidence" value="ECO:0007669"/>
    <property type="project" value="TreeGrafter"/>
</dbReference>
<dbReference type="EMBL" id="MU620936">
    <property type="protein sequence ID" value="KAI8577845.1"/>
    <property type="molecule type" value="Genomic_DNA"/>
</dbReference>
<gene>
    <name evidence="4" type="ORF">K450DRAFT_250344</name>
</gene>
<dbReference type="GO" id="GO:0034501">
    <property type="term" value="P:protein localization to kinetochore"/>
    <property type="evidence" value="ECO:0007669"/>
    <property type="project" value="TreeGrafter"/>
</dbReference>
<feature type="region of interest" description="Disordered" evidence="2">
    <location>
        <begin position="65"/>
        <end position="90"/>
    </location>
</feature>
<keyword evidence="5" id="KW-1185">Reference proteome</keyword>
<feature type="compositionally biased region" description="Basic and acidic residues" evidence="2">
    <location>
        <begin position="104"/>
        <end position="119"/>
    </location>
</feature>
<dbReference type="PANTHER" id="PTHR28260:SF1">
    <property type="entry name" value="SPINDLE POLE BODY COMPONENT SPC105"/>
    <property type="match status" value="1"/>
</dbReference>
<dbReference type="InterPro" id="IPR013253">
    <property type="entry name" value="Spc7_domain"/>
</dbReference>
<feature type="compositionally biased region" description="Polar residues" evidence="2">
    <location>
        <begin position="297"/>
        <end position="320"/>
    </location>
</feature>
<proteinExistence type="predicted"/>
<sequence length="804" mass="90947">MSFPSPLHHKPIAVPSSEISRRSLSEAELKRRRLNSPARGILKSFPASSPFRDFNRNIHANAFTSPIHAPEDDFDATTESGRERKLGSRRVSFAPSAHVRLFQEADKQASSRGEERKSSDLQSKLMKAAMEESHSESAGSSVTSWDVDLSRAGSTEFARDSLSKSPAHDRSSVQLGNARFDDLAEGNDDETMEITGKMASPAAYRQKEFQVSPASSRQSWNPKANAAIEQYEDDGMETMELTQTVRSSGIHTSHSHNNPSFSPFRNTPTKNRFSPGNSWPASHSTPQKPFSTAAGAFNNTSSPSPWGTSKRQSPSVSTSRYHNDASIDDSLGSDFGDRMDSFHKRGTTGNILDEEIPAFDDSFTASEIPVMENMSLDEFLSYAGISFMDNITANTSVPNLTSFDKENDPPPTLADYIITHSSTIPELELYQYCCKELTTLMEEGKTSIKETEEQIQTATPEFISDYLTDDMDMRELLDIRFKLIKQHARLSGKQEWYIWRQNLVGEINQVLRRNLAKLQEEQEKVDHRLMKVNKRLPSLTSFLIDMRQTYIKATERAAALHTVDEEQLAELETEIEEQKTSLDTFKKDAEALKDEEAALNKQLEGLLRRKQQLTSEIDHANKTCNEYKCLTMDDLRSAKKHYKECVDICRWEPIKVCPDLLAFVYDQDLEIRIDPHKLKARKPDATMVRLGSGEHSIITERMLPGLRDITQNNWDSSVIIQNAALYWRQVKIIKSELENAQSGYSVHIDGLQDTAGVECLVTMFNFTAKFKYTVKFPVRPEEVIDFPQVNANDWTVTRIYGDIR</sequence>
<evidence type="ECO:0000256" key="2">
    <source>
        <dbReference type="SAM" id="MobiDB-lite"/>
    </source>
</evidence>
<dbReference type="AlphaFoldDB" id="A0AAD5HB75"/>
<dbReference type="SMART" id="SM00787">
    <property type="entry name" value="Spc7"/>
    <property type="match status" value="1"/>
</dbReference>
<feature type="region of interest" description="Disordered" evidence="2">
    <location>
        <begin position="104"/>
        <end position="144"/>
    </location>
</feature>
<organism evidence="4 5">
    <name type="scientific">Umbelopsis ramanniana AG</name>
    <dbReference type="NCBI Taxonomy" id="1314678"/>
    <lineage>
        <taxon>Eukaryota</taxon>
        <taxon>Fungi</taxon>
        <taxon>Fungi incertae sedis</taxon>
        <taxon>Mucoromycota</taxon>
        <taxon>Mucoromycotina</taxon>
        <taxon>Umbelopsidomycetes</taxon>
        <taxon>Umbelopsidales</taxon>
        <taxon>Umbelopsidaceae</taxon>
        <taxon>Umbelopsis</taxon>
    </lineage>
</organism>
<dbReference type="InterPro" id="IPR040850">
    <property type="entry name" value="Knl1_RWD_C"/>
</dbReference>
<evidence type="ECO:0000313" key="4">
    <source>
        <dbReference type="EMBL" id="KAI8577845.1"/>
    </source>
</evidence>
<evidence type="ECO:0000313" key="5">
    <source>
        <dbReference type="Proteomes" id="UP001206595"/>
    </source>
</evidence>
<feature type="coiled-coil region" evidence="1">
    <location>
        <begin position="508"/>
        <end position="535"/>
    </location>
</feature>
<dbReference type="GO" id="GO:0007094">
    <property type="term" value="P:mitotic spindle assembly checkpoint signaling"/>
    <property type="evidence" value="ECO:0007669"/>
    <property type="project" value="TreeGrafter"/>
</dbReference>
<feature type="region of interest" description="Disordered" evidence="2">
    <location>
        <begin position="1"/>
        <end position="24"/>
    </location>
</feature>
<dbReference type="Pfam" id="PF08317">
    <property type="entry name" value="Spc7"/>
    <property type="match status" value="1"/>
</dbReference>
<comment type="caution">
    <text evidence="4">The sequence shown here is derived from an EMBL/GenBank/DDBJ whole genome shotgun (WGS) entry which is preliminary data.</text>
</comment>
<evidence type="ECO:0000256" key="1">
    <source>
        <dbReference type="SAM" id="Coils"/>
    </source>
</evidence>
<keyword evidence="1" id="KW-0175">Coiled coil</keyword>
<feature type="domain" description="Spc7 kinetochore protein" evidence="3">
    <location>
        <begin position="359"/>
        <end position="674"/>
    </location>
</feature>
<dbReference type="Proteomes" id="UP001206595">
    <property type="component" value="Unassembled WGS sequence"/>
</dbReference>
<name>A0AAD5HB75_UMBRA</name>
<dbReference type="PANTHER" id="PTHR28260">
    <property type="entry name" value="SPINDLE POLE BODY COMPONENT SPC105"/>
    <property type="match status" value="1"/>
</dbReference>
<protein>
    <recommendedName>
        <fullName evidence="3">Spc7 kinetochore protein domain-containing protein</fullName>
    </recommendedName>
</protein>
<dbReference type="Pfam" id="PF18210">
    <property type="entry name" value="Knl1_RWD_C"/>
    <property type="match status" value="1"/>
</dbReference>
<feature type="coiled-coil region" evidence="1">
    <location>
        <begin position="561"/>
        <end position="630"/>
    </location>
</feature>
<feature type="compositionally biased region" description="Basic and acidic residues" evidence="2">
    <location>
        <begin position="157"/>
        <end position="171"/>
    </location>
</feature>
<dbReference type="GeneID" id="75915880"/>
<feature type="compositionally biased region" description="Polar residues" evidence="2">
    <location>
        <begin position="243"/>
        <end position="290"/>
    </location>
</feature>
<reference evidence="4" key="1">
    <citation type="submission" date="2021-06" db="EMBL/GenBank/DDBJ databases">
        <authorList>
            <consortium name="DOE Joint Genome Institute"/>
            <person name="Mondo S.J."/>
            <person name="Amses K.R."/>
            <person name="Simmons D.R."/>
            <person name="Longcore J.E."/>
            <person name="Seto K."/>
            <person name="Alves G.H."/>
            <person name="Bonds A.E."/>
            <person name="Quandt C.A."/>
            <person name="Davis W.J."/>
            <person name="Chang Y."/>
            <person name="Letcher P.M."/>
            <person name="Powell M.J."/>
            <person name="Kuo A."/>
            <person name="Labutti K."/>
            <person name="Pangilinan J."/>
            <person name="Andreopoulos W."/>
            <person name="Tritt A."/>
            <person name="Riley R."/>
            <person name="Hundley H."/>
            <person name="Johnson J."/>
            <person name="Lipzen A."/>
            <person name="Barry K."/>
            <person name="Berbee M.L."/>
            <person name="Buchler N.E."/>
            <person name="Grigoriev I.V."/>
            <person name="Spatafora J.W."/>
            <person name="Stajich J.E."/>
            <person name="James T.Y."/>
        </authorList>
    </citation>
    <scope>NUCLEOTIDE SEQUENCE</scope>
    <source>
        <strain evidence="4">AG</strain>
    </source>
</reference>